<dbReference type="InterPro" id="IPR029069">
    <property type="entry name" value="HotDog_dom_sf"/>
</dbReference>
<reference evidence="4 5" key="1">
    <citation type="submission" date="2019-12" db="EMBL/GenBank/DDBJ databases">
        <title>Comparative genomics gives insights into the taxonomy of the Azoarcus-Aromatoleum group and reveals separate origins of nif in the plant-associated Azoarcus and non-plant-associated Aromatoleum sub-groups.</title>
        <authorList>
            <person name="Lafos M."/>
            <person name="Maluk M."/>
            <person name="Batista M."/>
            <person name="Junghare M."/>
            <person name="Carmona M."/>
            <person name="Faoro H."/>
            <person name="Cruz L.M."/>
            <person name="Battistoni F."/>
            <person name="De Souza E."/>
            <person name="Pedrosa F."/>
            <person name="Chen W.-M."/>
            <person name="Poole P.S."/>
            <person name="Dixon R.A."/>
            <person name="James E.K."/>
        </authorList>
    </citation>
    <scope>NUCLEOTIDE SEQUENCE [LARGE SCALE GENOMIC DNA]</scope>
    <source>
        <strain evidence="4 5">ToN1</strain>
    </source>
</reference>
<feature type="domain" description="Peroxisomal multifunctional enzyme type 2-like N-terminal" evidence="3">
    <location>
        <begin position="20"/>
        <end position="147"/>
    </location>
</feature>
<dbReference type="PANTHER" id="PTHR13078:SF56">
    <property type="entry name" value="PEROXISOMAL MULTIFUNCTIONAL ENZYME TYPE 2"/>
    <property type="match status" value="1"/>
</dbReference>
<feature type="region of interest" description="Disordered" evidence="1">
    <location>
        <begin position="148"/>
        <end position="167"/>
    </location>
</feature>
<dbReference type="Proteomes" id="UP000652074">
    <property type="component" value="Unassembled WGS sequence"/>
</dbReference>
<protein>
    <submittedName>
        <fullName evidence="4">3-alpha,7-alpha, 12-alpha-trihydroxy-5-beta-cholest-24-enoyl-CoA hydratase</fullName>
    </submittedName>
</protein>
<evidence type="ECO:0000313" key="5">
    <source>
        <dbReference type="Proteomes" id="UP000652074"/>
    </source>
</evidence>
<sequence>MALNYEVIMNRVFAPVRASHSKRDTILYALGVGAGQADPCDPQELLLTYEEQLEALPTMAVTLCPPGFWIMEPELAINWKMLLHGEQRLTMYRPLPTEGEVIGQEKVEAIYDKGAGKGAIMRMSRTLTDAASGELIGVSEATAFLRGDGGFGGNPDGAPKPHPTPERAPDLSIALTTRPEQALIYRLSGDYNPLHIDPTVARSGGFDRPILHGLCSYGVAARALVRAVGEGAPSRLRRFDARFSAPVFPGETIVTDIWNEGNRKAAFRCRVQERDLVVITNGYAEFAV</sequence>
<dbReference type="EMBL" id="WTVR01000014">
    <property type="protein sequence ID" value="NMF88581.1"/>
    <property type="molecule type" value="Genomic_DNA"/>
</dbReference>
<dbReference type="InterPro" id="IPR002539">
    <property type="entry name" value="MaoC-like_dom"/>
</dbReference>
<organism evidence="4 5">
    <name type="scientific">Aromatoleum petrolei</name>
    <dbReference type="NCBI Taxonomy" id="76116"/>
    <lineage>
        <taxon>Bacteria</taxon>
        <taxon>Pseudomonadati</taxon>
        <taxon>Pseudomonadota</taxon>
        <taxon>Betaproteobacteria</taxon>
        <taxon>Rhodocyclales</taxon>
        <taxon>Rhodocyclaceae</taxon>
        <taxon>Aromatoleum</taxon>
    </lineage>
</organism>
<name>A0ABX1MN01_9RHOO</name>
<evidence type="ECO:0000313" key="4">
    <source>
        <dbReference type="EMBL" id="NMF88581.1"/>
    </source>
</evidence>
<dbReference type="Gene3D" id="3.10.129.10">
    <property type="entry name" value="Hotdog Thioesterase"/>
    <property type="match status" value="1"/>
</dbReference>
<dbReference type="SUPFAM" id="SSF54637">
    <property type="entry name" value="Thioesterase/thiol ester dehydrase-isomerase"/>
    <property type="match status" value="2"/>
</dbReference>
<dbReference type="CDD" id="cd03448">
    <property type="entry name" value="HDE_HSD"/>
    <property type="match status" value="1"/>
</dbReference>
<evidence type="ECO:0000259" key="2">
    <source>
        <dbReference type="Pfam" id="PF01575"/>
    </source>
</evidence>
<dbReference type="Pfam" id="PF22622">
    <property type="entry name" value="MFE-2_hydrat-2_N"/>
    <property type="match status" value="1"/>
</dbReference>
<dbReference type="Pfam" id="PF01575">
    <property type="entry name" value="MaoC_dehydratas"/>
    <property type="match status" value="1"/>
</dbReference>
<comment type="caution">
    <text evidence="4">The sequence shown here is derived from an EMBL/GenBank/DDBJ whole genome shotgun (WGS) entry which is preliminary data.</text>
</comment>
<proteinExistence type="predicted"/>
<gene>
    <name evidence="4" type="ORF">GPA26_08785</name>
</gene>
<accession>A0ABX1MN01</accession>
<dbReference type="InterPro" id="IPR054357">
    <property type="entry name" value="MFE-2_N"/>
</dbReference>
<evidence type="ECO:0000259" key="3">
    <source>
        <dbReference type="Pfam" id="PF22622"/>
    </source>
</evidence>
<keyword evidence="5" id="KW-1185">Reference proteome</keyword>
<dbReference type="RefSeq" id="WP_169206001.1">
    <property type="nucleotide sequence ID" value="NZ_CP059560.1"/>
</dbReference>
<evidence type="ECO:0000256" key="1">
    <source>
        <dbReference type="SAM" id="MobiDB-lite"/>
    </source>
</evidence>
<dbReference type="PANTHER" id="PTHR13078">
    <property type="entry name" value="PEROXISOMAL MULTIFUNCTIONAL ENZYME TYPE 2-RELATED"/>
    <property type="match status" value="1"/>
</dbReference>
<feature type="domain" description="MaoC-like" evidence="2">
    <location>
        <begin position="164"/>
        <end position="275"/>
    </location>
</feature>